<evidence type="ECO:0000313" key="2">
    <source>
        <dbReference type="Proteomes" id="UP001597045"/>
    </source>
</evidence>
<accession>A0ABW3MMN4</accession>
<reference evidence="2" key="1">
    <citation type="journal article" date="2019" name="Int. J. Syst. Evol. Microbiol.">
        <title>The Global Catalogue of Microorganisms (GCM) 10K type strain sequencing project: providing services to taxonomists for standard genome sequencing and annotation.</title>
        <authorList>
            <consortium name="The Broad Institute Genomics Platform"/>
            <consortium name="The Broad Institute Genome Sequencing Center for Infectious Disease"/>
            <person name="Wu L."/>
            <person name="Ma J."/>
        </authorList>
    </citation>
    <scope>NUCLEOTIDE SEQUENCE [LARGE SCALE GENOMIC DNA]</scope>
    <source>
        <strain evidence="2">JCM 31486</strain>
    </source>
</reference>
<dbReference type="EMBL" id="JBHTIS010004008">
    <property type="protein sequence ID" value="MFD1051953.1"/>
    <property type="molecule type" value="Genomic_DNA"/>
</dbReference>
<keyword evidence="2" id="KW-1185">Reference proteome</keyword>
<organism evidence="1 2">
    <name type="scientific">Kibdelosporangium lantanae</name>
    <dbReference type="NCBI Taxonomy" id="1497396"/>
    <lineage>
        <taxon>Bacteria</taxon>
        <taxon>Bacillati</taxon>
        <taxon>Actinomycetota</taxon>
        <taxon>Actinomycetes</taxon>
        <taxon>Pseudonocardiales</taxon>
        <taxon>Pseudonocardiaceae</taxon>
        <taxon>Kibdelosporangium</taxon>
    </lineage>
</organism>
<proteinExistence type="predicted"/>
<feature type="non-terminal residue" evidence="1">
    <location>
        <position position="1"/>
    </location>
</feature>
<evidence type="ECO:0000313" key="1">
    <source>
        <dbReference type="EMBL" id="MFD1051953.1"/>
    </source>
</evidence>
<name>A0ABW3MMN4_9PSEU</name>
<gene>
    <name evidence="1" type="ORF">ACFQ1S_43525</name>
</gene>
<dbReference type="Proteomes" id="UP001597045">
    <property type="component" value="Unassembled WGS sequence"/>
</dbReference>
<sequence length="71" mass="7676">LLNQDKLDKRLFEAAFAKRNAPYGKGGPGGIYVTKNTTTTLFATVPNAGGRGTQTWGAPYYAGNGWNAYLY</sequence>
<comment type="caution">
    <text evidence="1">The sequence shown here is derived from an EMBL/GenBank/DDBJ whole genome shotgun (WGS) entry which is preliminary data.</text>
</comment>
<protein>
    <submittedName>
        <fullName evidence="1">Uncharacterized protein</fullName>
    </submittedName>
</protein>